<evidence type="ECO:0000313" key="4">
    <source>
        <dbReference type="Proteomes" id="UP001634394"/>
    </source>
</evidence>
<keyword evidence="2" id="KW-0732">Signal</keyword>
<organism evidence="3 4">
    <name type="scientific">Sinanodonta woodiana</name>
    <name type="common">Chinese pond mussel</name>
    <name type="synonym">Anodonta woodiana</name>
    <dbReference type="NCBI Taxonomy" id="1069815"/>
    <lineage>
        <taxon>Eukaryota</taxon>
        <taxon>Metazoa</taxon>
        <taxon>Spiralia</taxon>
        <taxon>Lophotrochozoa</taxon>
        <taxon>Mollusca</taxon>
        <taxon>Bivalvia</taxon>
        <taxon>Autobranchia</taxon>
        <taxon>Heteroconchia</taxon>
        <taxon>Palaeoheterodonta</taxon>
        <taxon>Unionida</taxon>
        <taxon>Unionoidea</taxon>
        <taxon>Unionidae</taxon>
        <taxon>Unioninae</taxon>
        <taxon>Sinanodonta</taxon>
    </lineage>
</organism>
<evidence type="ECO:0000256" key="1">
    <source>
        <dbReference type="SAM" id="MobiDB-lite"/>
    </source>
</evidence>
<dbReference type="EMBL" id="JBJQND010000013">
    <property type="protein sequence ID" value="KAL3857375.1"/>
    <property type="molecule type" value="Genomic_DNA"/>
</dbReference>
<gene>
    <name evidence="3" type="ORF">ACJMK2_012050</name>
</gene>
<protein>
    <submittedName>
        <fullName evidence="3">Uncharacterized protein</fullName>
    </submittedName>
</protein>
<proteinExistence type="predicted"/>
<comment type="caution">
    <text evidence="3">The sequence shown here is derived from an EMBL/GenBank/DDBJ whole genome shotgun (WGS) entry which is preliminary data.</text>
</comment>
<evidence type="ECO:0000313" key="3">
    <source>
        <dbReference type="EMBL" id="KAL3857375.1"/>
    </source>
</evidence>
<feature type="region of interest" description="Disordered" evidence="1">
    <location>
        <begin position="84"/>
        <end position="109"/>
    </location>
</feature>
<evidence type="ECO:0000256" key="2">
    <source>
        <dbReference type="SAM" id="SignalP"/>
    </source>
</evidence>
<feature type="chain" id="PRO_5044876756" evidence="2">
    <location>
        <begin position="17"/>
        <end position="492"/>
    </location>
</feature>
<sequence length="492" mass="55713">MKLVALFLGLACLACAQDFPNLMGGMFMPHIPHGMKLDDLKDAFKNLPPGMKERIDAMANSFGMSINDVEEALNNPPEQMKQMFEQNTTKDPETAKDSAHRKSSEIPQIPEMSAMLGMLGIPSDASPEEIHKFALEKAKDMGFDLSNPEKLKETLNDQLKTVMPGVNLDELIQEPQKALHATLKGMGIPTDDPKAMKKMVQEGLKEMGIDNVDLDNMDDLVEKLKKKAFHMLDIDENEDPEVLKKRVKKHVVHQMHEMGIDAKEDDDLETVEKKVTTAISKELKRVGIEVESDNPQEMMRAIKKKINEMGIKFDNMQELQNKLMGMVMHHAQSAFMNMITPPSHDHNNPMMAPKTHQHMMPPHFIPQMQFPTLNLEIDINVEEMENQVRGQRRNLPYPSVKPCNNKGATKTLTENFGNVEDVVKQVRSGLRSGSMSEDVPEEMLDQLLHYRLKNTMLKEKLGRIRGRKHAVLNDPEMHKGGNSHILSVILEK</sequence>
<reference evidence="3 4" key="1">
    <citation type="submission" date="2024-11" db="EMBL/GenBank/DDBJ databases">
        <title>Chromosome-level genome assembly of the freshwater bivalve Anodonta woodiana.</title>
        <authorList>
            <person name="Chen X."/>
        </authorList>
    </citation>
    <scope>NUCLEOTIDE SEQUENCE [LARGE SCALE GENOMIC DNA]</scope>
    <source>
        <strain evidence="3">MN2024</strain>
        <tissue evidence="3">Gills</tissue>
    </source>
</reference>
<keyword evidence="4" id="KW-1185">Reference proteome</keyword>
<dbReference type="Proteomes" id="UP001634394">
    <property type="component" value="Unassembled WGS sequence"/>
</dbReference>
<feature type="compositionally biased region" description="Basic and acidic residues" evidence="1">
    <location>
        <begin position="88"/>
        <end position="104"/>
    </location>
</feature>
<accession>A0ABD3V6Z1</accession>
<dbReference type="AlphaFoldDB" id="A0ABD3V6Z1"/>
<feature type="signal peptide" evidence="2">
    <location>
        <begin position="1"/>
        <end position="16"/>
    </location>
</feature>
<name>A0ABD3V6Z1_SINWO</name>